<dbReference type="KEGG" id="bmei:Spa11_40520"/>
<keyword evidence="2" id="KW-1185">Reference proteome</keyword>
<gene>
    <name evidence="1" type="ORF">Spa11_40520</name>
</gene>
<accession>A0A518KDJ4</accession>
<sequence>MDKPDDLDDDMRPEYDLENMEVIAVGKYAERIRKEGVKVTIERTVAFDEDVEKAFPTSEAVNQALRSLMNAQAPSTTP</sequence>
<organism evidence="1 2">
    <name type="scientific">Botrimarina mediterranea</name>
    <dbReference type="NCBI Taxonomy" id="2528022"/>
    <lineage>
        <taxon>Bacteria</taxon>
        <taxon>Pseudomonadati</taxon>
        <taxon>Planctomycetota</taxon>
        <taxon>Planctomycetia</taxon>
        <taxon>Pirellulales</taxon>
        <taxon>Lacipirellulaceae</taxon>
        <taxon>Botrimarina</taxon>
    </lineage>
</organism>
<reference evidence="1 2" key="1">
    <citation type="submission" date="2019-02" db="EMBL/GenBank/DDBJ databases">
        <title>Deep-cultivation of Planctomycetes and their phenomic and genomic characterization uncovers novel biology.</title>
        <authorList>
            <person name="Wiegand S."/>
            <person name="Jogler M."/>
            <person name="Boedeker C."/>
            <person name="Pinto D."/>
            <person name="Vollmers J."/>
            <person name="Rivas-Marin E."/>
            <person name="Kohn T."/>
            <person name="Peeters S.H."/>
            <person name="Heuer A."/>
            <person name="Rast P."/>
            <person name="Oberbeckmann S."/>
            <person name="Bunk B."/>
            <person name="Jeske O."/>
            <person name="Meyerdierks A."/>
            <person name="Storesund J.E."/>
            <person name="Kallscheuer N."/>
            <person name="Luecker S."/>
            <person name="Lage O.M."/>
            <person name="Pohl T."/>
            <person name="Merkel B.J."/>
            <person name="Hornburger P."/>
            <person name="Mueller R.-W."/>
            <person name="Bruemmer F."/>
            <person name="Labrenz M."/>
            <person name="Spormann A.M."/>
            <person name="Op den Camp H."/>
            <person name="Overmann J."/>
            <person name="Amann R."/>
            <person name="Jetten M.S.M."/>
            <person name="Mascher T."/>
            <person name="Medema M.H."/>
            <person name="Devos D.P."/>
            <person name="Kaster A.-K."/>
            <person name="Ovreas L."/>
            <person name="Rohde M."/>
            <person name="Galperin M.Y."/>
            <person name="Jogler C."/>
        </authorList>
    </citation>
    <scope>NUCLEOTIDE SEQUENCE [LARGE SCALE GENOMIC DNA]</scope>
    <source>
        <strain evidence="1 2">Spa11</strain>
    </source>
</reference>
<evidence type="ECO:0000313" key="2">
    <source>
        <dbReference type="Proteomes" id="UP000316426"/>
    </source>
</evidence>
<dbReference type="AlphaFoldDB" id="A0A518KDJ4"/>
<proteinExistence type="predicted"/>
<name>A0A518KDJ4_9BACT</name>
<dbReference type="Proteomes" id="UP000316426">
    <property type="component" value="Chromosome"/>
</dbReference>
<evidence type="ECO:0000313" key="1">
    <source>
        <dbReference type="EMBL" id="QDV75829.1"/>
    </source>
</evidence>
<dbReference type="EMBL" id="CP036349">
    <property type="protein sequence ID" value="QDV75829.1"/>
    <property type="molecule type" value="Genomic_DNA"/>
</dbReference>
<dbReference type="RefSeq" id="WP_145115866.1">
    <property type="nucleotide sequence ID" value="NZ_CP036349.1"/>
</dbReference>
<protein>
    <submittedName>
        <fullName evidence="1">Uncharacterized protein</fullName>
    </submittedName>
</protein>